<sequence length="521" mass="56531">MSEQMAVQSNTQQLTPGAIARELFCIDPDRDERAPQLCAETLLTLAANDYGPCSADSLKSPKKQRFAIRSLAVKTNFLAGRFEGHAGGDQMTPAEYGALLASAQEIRGSSHLKLAQQMLEGLVDPDTQHGQTGAWLLRPFHESLLWYDARTESSNRPGYTVRKVNIRGTGITLARLLVDPPDKESAELGRAAVAAIKEALTAASPLAEISAKLEGALPRGQSYTTAPALQDDEREAWERGADDRLKDFARTLCRHAAGVMLQHGASPPARLWQLRTILALDLAVHILRTSWEVTETPESDRYLLLSFGNSPRAADAVRQRSEESYRRARIRLGEATVQTLARRMHELAEPSTVWSGHFEKRSVLGNVADENSAANQLARLPIDATREDFLRIARAAVEVASYGRASEDGFRVLLESVGALVGTGQYRFLTASPDLLAAMVGALSAEMPLSSREFFAAIRREWGFVTNQESAAGTSLTAQLDGAGLEHNARRAEMLMSDAGLAVGLSDRTTMVGELAAGVVS</sequence>
<reference evidence="1 2" key="1">
    <citation type="journal article" date="2019" name="Emerg. Microbes Infect.">
        <title>Comprehensive subspecies identification of 175 nontuberculous mycobacteria species based on 7547 genomic profiles.</title>
        <authorList>
            <person name="Matsumoto Y."/>
            <person name="Kinjo T."/>
            <person name="Motooka D."/>
            <person name="Nabeya D."/>
            <person name="Jung N."/>
            <person name="Uechi K."/>
            <person name="Horii T."/>
            <person name="Iida T."/>
            <person name="Fujita J."/>
            <person name="Nakamura S."/>
        </authorList>
    </citation>
    <scope>NUCLEOTIDE SEQUENCE [LARGE SCALE GENOMIC DNA]</scope>
    <source>
        <strain evidence="1 2">JCM 30395</strain>
    </source>
</reference>
<accession>A0A7I7SVN3</accession>
<dbReference type="EMBL" id="AP022595">
    <property type="protein sequence ID" value="BBY60680.1"/>
    <property type="molecule type" value="Genomic_DNA"/>
</dbReference>
<dbReference type="Proteomes" id="UP000466445">
    <property type="component" value="Chromosome"/>
</dbReference>
<dbReference type="KEGG" id="msar:MSAR_38160"/>
<evidence type="ECO:0000313" key="1">
    <source>
        <dbReference type="EMBL" id="BBY60680.1"/>
    </source>
</evidence>
<keyword evidence="2" id="KW-1185">Reference proteome</keyword>
<proteinExistence type="predicted"/>
<name>A0A7I7SVN3_9MYCO</name>
<evidence type="ECO:0000313" key="2">
    <source>
        <dbReference type="Proteomes" id="UP000466445"/>
    </source>
</evidence>
<protein>
    <submittedName>
        <fullName evidence="1">Uncharacterized protein</fullName>
    </submittedName>
</protein>
<dbReference type="AlphaFoldDB" id="A0A7I7SVN3"/>
<gene>
    <name evidence="1" type="ORF">MSAR_38160</name>
</gene>
<organism evidence="1 2">
    <name type="scientific">Mycolicibacterium sarraceniae</name>
    <dbReference type="NCBI Taxonomy" id="1534348"/>
    <lineage>
        <taxon>Bacteria</taxon>
        <taxon>Bacillati</taxon>
        <taxon>Actinomycetota</taxon>
        <taxon>Actinomycetes</taxon>
        <taxon>Mycobacteriales</taxon>
        <taxon>Mycobacteriaceae</taxon>
        <taxon>Mycolicibacterium</taxon>
    </lineage>
</organism>
<dbReference type="RefSeq" id="WP_235677816.1">
    <property type="nucleotide sequence ID" value="NZ_AP022595.1"/>
</dbReference>